<keyword evidence="1" id="KW-0732">Signal</keyword>
<name>A0ABT6A9D1_9ACTN</name>
<dbReference type="RefSeq" id="WP_276110584.1">
    <property type="nucleotide sequence ID" value="NZ_JARJBB010000010.1"/>
</dbReference>
<dbReference type="PROSITE" id="PS51318">
    <property type="entry name" value="TAT"/>
    <property type="match status" value="1"/>
</dbReference>
<evidence type="ECO:0000256" key="1">
    <source>
        <dbReference type="SAM" id="SignalP"/>
    </source>
</evidence>
<organism evidence="2 3">
    <name type="scientific">Streptomyces tropicalis</name>
    <dbReference type="NCBI Taxonomy" id="3034234"/>
    <lineage>
        <taxon>Bacteria</taxon>
        <taxon>Bacillati</taxon>
        <taxon>Actinomycetota</taxon>
        <taxon>Actinomycetes</taxon>
        <taxon>Kitasatosporales</taxon>
        <taxon>Streptomycetaceae</taxon>
        <taxon>Streptomyces</taxon>
    </lineage>
</organism>
<proteinExistence type="predicted"/>
<dbReference type="InterPro" id="IPR006311">
    <property type="entry name" value="TAT_signal"/>
</dbReference>
<comment type="caution">
    <text evidence="2">The sequence shown here is derived from an EMBL/GenBank/DDBJ whole genome shotgun (WGS) entry which is preliminary data.</text>
</comment>
<reference evidence="2 3" key="1">
    <citation type="submission" date="2023-03" db="EMBL/GenBank/DDBJ databases">
        <title>Draft genome sequence of Streptomyces sp. K1PA1 isolated from peat swamp forest in Thailand.</title>
        <authorList>
            <person name="Klaysubun C."/>
            <person name="Duangmal K."/>
        </authorList>
    </citation>
    <scope>NUCLEOTIDE SEQUENCE [LARGE SCALE GENOMIC DNA]</scope>
    <source>
        <strain evidence="2 3">K1PA1</strain>
    </source>
</reference>
<feature type="chain" id="PRO_5046115322" description="Peptidase inhibitor family I36" evidence="1">
    <location>
        <begin position="38"/>
        <end position="138"/>
    </location>
</feature>
<gene>
    <name evidence="2" type="ORF">P3H78_20865</name>
</gene>
<keyword evidence="3" id="KW-1185">Reference proteome</keyword>
<dbReference type="Proteomes" id="UP001221150">
    <property type="component" value="Unassembled WGS sequence"/>
</dbReference>
<accession>A0ABT6A9D1</accession>
<evidence type="ECO:0000313" key="2">
    <source>
        <dbReference type="EMBL" id="MDF3301027.1"/>
    </source>
</evidence>
<evidence type="ECO:0000313" key="3">
    <source>
        <dbReference type="Proteomes" id="UP001221150"/>
    </source>
</evidence>
<dbReference type="EMBL" id="JARJBB010000010">
    <property type="protein sequence ID" value="MDF3301027.1"/>
    <property type="molecule type" value="Genomic_DNA"/>
</dbReference>
<evidence type="ECO:0008006" key="4">
    <source>
        <dbReference type="Google" id="ProtNLM"/>
    </source>
</evidence>
<protein>
    <recommendedName>
        <fullName evidence="4">Peptidase inhibitor family I36</fullName>
    </recommendedName>
</protein>
<feature type="signal peptide" evidence="1">
    <location>
        <begin position="1"/>
        <end position="37"/>
    </location>
</feature>
<sequence>MSHSAGATGYRGGLRAAAATAAAGALLALVPAAAAQADPGPAAASRPCASGWMCMWDQPHYTHRKYWDQMRPIGTREKCGNEGWWPRWSDDLQRSAWNRTSKTWYGLDRRNRAKVTVKKGAKVPSIGVYKSVTHWCWK</sequence>